<feature type="region of interest" description="Disordered" evidence="1">
    <location>
        <begin position="92"/>
        <end position="128"/>
    </location>
</feature>
<reference evidence="2" key="1">
    <citation type="submission" date="2020-08" db="EMBL/GenBank/DDBJ databases">
        <title>Plant Genome Project.</title>
        <authorList>
            <person name="Zhang R.-G."/>
        </authorList>
    </citation>
    <scope>NUCLEOTIDE SEQUENCE</scope>
    <source>
        <strain evidence="2">WSP0</strain>
        <tissue evidence="2">Leaf</tissue>
    </source>
</reference>
<dbReference type="Proteomes" id="UP000823749">
    <property type="component" value="Chromosome 4"/>
</dbReference>
<organism evidence="2 3">
    <name type="scientific">Rhododendron griersonianum</name>
    <dbReference type="NCBI Taxonomy" id="479676"/>
    <lineage>
        <taxon>Eukaryota</taxon>
        <taxon>Viridiplantae</taxon>
        <taxon>Streptophyta</taxon>
        <taxon>Embryophyta</taxon>
        <taxon>Tracheophyta</taxon>
        <taxon>Spermatophyta</taxon>
        <taxon>Magnoliopsida</taxon>
        <taxon>eudicotyledons</taxon>
        <taxon>Gunneridae</taxon>
        <taxon>Pentapetalae</taxon>
        <taxon>asterids</taxon>
        <taxon>Ericales</taxon>
        <taxon>Ericaceae</taxon>
        <taxon>Ericoideae</taxon>
        <taxon>Rhodoreae</taxon>
        <taxon>Rhododendron</taxon>
    </lineage>
</organism>
<dbReference type="EMBL" id="JACTNZ010000004">
    <property type="protein sequence ID" value="KAG5553542.1"/>
    <property type="molecule type" value="Genomic_DNA"/>
</dbReference>
<evidence type="ECO:0000313" key="3">
    <source>
        <dbReference type="Proteomes" id="UP000823749"/>
    </source>
</evidence>
<evidence type="ECO:0000313" key="2">
    <source>
        <dbReference type="EMBL" id="KAG5553542.1"/>
    </source>
</evidence>
<sequence length="128" mass="13718">MPRLDSKLGKVEGALMELPIPIESIDAGLPVLGGAVGKSPGRKRMACLQEAVVRLAIELTAIEFLTAAKDKKDVTGVKVRRVTALVAALGTDSFPGLNARGAGSYSSKRRDNSSRRTKSSWRKEAREI</sequence>
<proteinExistence type="predicted"/>
<evidence type="ECO:0000256" key="1">
    <source>
        <dbReference type="SAM" id="MobiDB-lite"/>
    </source>
</evidence>
<keyword evidence="3" id="KW-1185">Reference proteome</keyword>
<comment type="caution">
    <text evidence="2">The sequence shown here is derived from an EMBL/GenBank/DDBJ whole genome shotgun (WGS) entry which is preliminary data.</text>
</comment>
<gene>
    <name evidence="2" type="ORF">RHGRI_011418</name>
</gene>
<dbReference type="AlphaFoldDB" id="A0AAV6KMV9"/>
<protein>
    <submittedName>
        <fullName evidence="2">Uncharacterized protein</fullName>
    </submittedName>
</protein>
<name>A0AAV6KMV9_9ERIC</name>
<accession>A0AAV6KMV9</accession>